<accession>A0A915A5Z0</accession>
<evidence type="ECO:0000313" key="2">
    <source>
        <dbReference type="WBParaSite" id="PgR001X_g289_t02"/>
    </source>
</evidence>
<evidence type="ECO:0000313" key="1">
    <source>
        <dbReference type="Proteomes" id="UP000887569"/>
    </source>
</evidence>
<dbReference type="AlphaFoldDB" id="A0A915A5Z0"/>
<proteinExistence type="predicted"/>
<protein>
    <submittedName>
        <fullName evidence="2">Ig-like domain-containing protein</fullName>
    </submittedName>
</protein>
<sequence>DLLCAFFPIARAKDSRSELEKEEYNSKLHRFYRCMQIRDERNQSFVNVRAIIVIRDAELNMRCFDCLSPEEQNEVEEIWKPNESFLGKKAHQIFDKIKEVCGFFRSVIQ</sequence>
<dbReference type="Proteomes" id="UP000887569">
    <property type="component" value="Unplaced"/>
</dbReference>
<dbReference type="WBParaSite" id="PgR001X_g289_t02">
    <property type="protein sequence ID" value="PgR001X_g289_t02"/>
    <property type="gene ID" value="PgR001X_g289"/>
</dbReference>
<keyword evidence="1" id="KW-1185">Reference proteome</keyword>
<organism evidence="1 2">
    <name type="scientific">Parascaris univalens</name>
    <name type="common">Nematode worm</name>
    <dbReference type="NCBI Taxonomy" id="6257"/>
    <lineage>
        <taxon>Eukaryota</taxon>
        <taxon>Metazoa</taxon>
        <taxon>Ecdysozoa</taxon>
        <taxon>Nematoda</taxon>
        <taxon>Chromadorea</taxon>
        <taxon>Rhabditida</taxon>
        <taxon>Spirurina</taxon>
        <taxon>Ascaridomorpha</taxon>
        <taxon>Ascaridoidea</taxon>
        <taxon>Ascarididae</taxon>
        <taxon>Parascaris</taxon>
    </lineage>
</organism>
<reference evidence="2" key="1">
    <citation type="submission" date="2022-11" db="UniProtKB">
        <authorList>
            <consortium name="WormBaseParasite"/>
        </authorList>
    </citation>
    <scope>IDENTIFICATION</scope>
</reference>
<name>A0A915A5Z0_PARUN</name>